<feature type="binding site" evidence="4">
    <location>
        <position position="66"/>
    </location>
    <ligand>
        <name>a divalent metal cation</name>
        <dbReference type="ChEBI" id="CHEBI:60240"/>
        <label>1</label>
    </ligand>
</feature>
<name>A0A1Z2XQJ4_9FIRM</name>
<dbReference type="Gene3D" id="3.40.1390.30">
    <property type="entry name" value="NIF3 (NGG1p interacting factor 3)-like"/>
    <property type="match status" value="2"/>
</dbReference>
<dbReference type="AlphaFoldDB" id="A0A1Z2XQJ4"/>
<protein>
    <recommendedName>
        <fullName evidence="2">GTP cyclohydrolase 1 type 2 homolog</fullName>
    </recommendedName>
</protein>
<evidence type="ECO:0000256" key="4">
    <source>
        <dbReference type="PIRSR" id="PIRSR602678-1"/>
    </source>
</evidence>
<dbReference type="InterPro" id="IPR002678">
    <property type="entry name" value="DUF34/NIF3"/>
</dbReference>
<dbReference type="SUPFAM" id="SSF102705">
    <property type="entry name" value="NIF3 (NGG1p interacting factor 3)-like"/>
    <property type="match status" value="1"/>
</dbReference>
<dbReference type="GO" id="GO:0005737">
    <property type="term" value="C:cytoplasm"/>
    <property type="evidence" value="ECO:0007669"/>
    <property type="project" value="TreeGrafter"/>
</dbReference>
<reference evidence="5" key="1">
    <citation type="journal article" date="2017" name="Genome Announc.">
        <title>High-Quality Whole-Genome Sequences of the Oligo-Mouse-Microbiota Bacterial Community.</title>
        <authorList>
            <person name="Garzetti D."/>
            <person name="Brugiroux S."/>
            <person name="Bunk B."/>
            <person name="Pukall R."/>
            <person name="McCoy K.D."/>
            <person name="Macpherson A.J."/>
            <person name="Stecher B."/>
        </authorList>
    </citation>
    <scope>NUCLEOTIDE SEQUENCE</scope>
    <source>
        <strain evidence="5">KB18</strain>
    </source>
</reference>
<gene>
    <name evidence="5" type="ORF">ADH66_08740</name>
    <name evidence="6" type="ORF">I5Q82_18785</name>
</gene>
<keyword evidence="3 4" id="KW-0479">Metal-binding</keyword>
<evidence type="ECO:0000256" key="2">
    <source>
        <dbReference type="ARBA" id="ARBA00022112"/>
    </source>
</evidence>
<accession>A0A1Z2XQJ4</accession>
<evidence type="ECO:0000256" key="1">
    <source>
        <dbReference type="ARBA" id="ARBA00006964"/>
    </source>
</evidence>
<dbReference type="PANTHER" id="PTHR13799:SF14">
    <property type="entry name" value="GTP CYCLOHYDROLASE 1 TYPE 2 HOMOLOG"/>
    <property type="match status" value="1"/>
</dbReference>
<dbReference type="GO" id="GO:0046872">
    <property type="term" value="F:metal ion binding"/>
    <property type="evidence" value="ECO:0007669"/>
    <property type="project" value="UniProtKB-KW"/>
</dbReference>
<dbReference type="EMBL" id="CP021422">
    <property type="protein sequence ID" value="ASB40735.1"/>
    <property type="molecule type" value="Genomic_DNA"/>
</dbReference>
<dbReference type="Proteomes" id="UP000596035">
    <property type="component" value="Chromosome"/>
</dbReference>
<evidence type="ECO:0000313" key="5">
    <source>
        <dbReference type="EMBL" id="ASB40735.1"/>
    </source>
</evidence>
<dbReference type="RefSeq" id="WP_066533455.1">
    <property type="nucleotide sequence ID" value="NZ_CP021422.1"/>
</dbReference>
<sequence length="255" mass="27535">MARICDIYDIINSAAPFDSQMAFDNSGLLVGDRATEVTRVLICLDITREVIDEAGAMNANLIISHHPVIFDPIKSLSSQDPAYLLARNGIAALCCHTNLDISPVCGVNVALANRLGLRNIRPEEAFGEDCVLYSGELLEPMEPEEFALHVKGRLSAGALKLLPGDGMVKRVFLCSGAGGEFAPYAAMRGGDAYLTGEMKHHEALEARKTGLTCVVAGHYETERVFAEYLAAYLKKRAPDTGFLVSRAESAPFTTV</sequence>
<feature type="binding site" evidence="4">
    <location>
        <position position="100"/>
    </location>
    <ligand>
        <name>a divalent metal cation</name>
        <dbReference type="ChEBI" id="CHEBI:60240"/>
        <label>1</label>
    </ligand>
</feature>
<organism evidence="6 8">
    <name type="scientific">Acutalibacter muris</name>
    <dbReference type="NCBI Taxonomy" id="1796620"/>
    <lineage>
        <taxon>Bacteria</taxon>
        <taxon>Bacillati</taxon>
        <taxon>Bacillota</taxon>
        <taxon>Clostridia</taxon>
        <taxon>Eubacteriales</taxon>
        <taxon>Acutalibacteraceae</taxon>
        <taxon>Acutalibacter</taxon>
    </lineage>
</organism>
<keyword evidence="7" id="KW-1185">Reference proteome</keyword>
<evidence type="ECO:0000313" key="8">
    <source>
        <dbReference type="Proteomes" id="UP000596035"/>
    </source>
</evidence>
<dbReference type="NCBIfam" id="TIGR00486">
    <property type="entry name" value="YbgI_SA1388"/>
    <property type="match status" value="1"/>
</dbReference>
<comment type="similarity">
    <text evidence="1">Belongs to the GTP cyclohydrolase I type 2/NIF3 family.</text>
</comment>
<reference evidence="7" key="2">
    <citation type="submission" date="2017-05" db="EMBL/GenBank/DDBJ databases">
        <title>Improved OligoMM genomes.</title>
        <authorList>
            <person name="Garzetti D."/>
        </authorList>
    </citation>
    <scope>NUCLEOTIDE SEQUENCE [LARGE SCALE GENOMIC DNA]</scope>
    <source>
        <strain evidence="7">KB18</strain>
    </source>
</reference>
<dbReference type="Pfam" id="PF01784">
    <property type="entry name" value="DUF34_NIF3"/>
    <property type="match status" value="1"/>
</dbReference>
<reference evidence="6 8" key="3">
    <citation type="submission" date="2020-11" db="EMBL/GenBank/DDBJ databases">
        <title>Closed and high quality bacterial genomes of the OMM12 community.</title>
        <authorList>
            <person name="Marbouty M."/>
            <person name="Lamy-Besnier Q."/>
            <person name="Debarbieux L."/>
            <person name="Koszul R."/>
        </authorList>
    </citation>
    <scope>NUCLEOTIDE SEQUENCE [LARGE SCALE GENOMIC DNA]</scope>
    <source>
        <strain evidence="6 8">KB18</strain>
    </source>
</reference>
<feature type="binding site" evidence="4">
    <location>
        <position position="218"/>
    </location>
    <ligand>
        <name>a divalent metal cation</name>
        <dbReference type="ChEBI" id="CHEBI:60240"/>
        <label>1</label>
    </ligand>
</feature>
<evidence type="ECO:0000256" key="3">
    <source>
        <dbReference type="ARBA" id="ARBA00022723"/>
    </source>
</evidence>
<dbReference type="FunFam" id="3.40.1390.30:FF:000001">
    <property type="entry name" value="GTP cyclohydrolase 1 type 2"/>
    <property type="match status" value="1"/>
</dbReference>
<feature type="binding site" evidence="4">
    <location>
        <position position="222"/>
    </location>
    <ligand>
        <name>a divalent metal cation</name>
        <dbReference type="ChEBI" id="CHEBI:60240"/>
        <label>1</label>
    </ligand>
</feature>
<dbReference type="Proteomes" id="UP000196710">
    <property type="component" value="Chromosome"/>
</dbReference>
<dbReference type="InterPro" id="IPR036069">
    <property type="entry name" value="DUF34/NIF3_sf"/>
</dbReference>
<evidence type="ECO:0000313" key="7">
    <source>
        <dbReference type="Proteomes" id="UP000196710"/>
    </source>
</evidence>
<dbReference type="KEGG" id="amur:ADH66_08740"/>
<dbReference type="EMBL" id="CP065321">
    <property type="protein sequence ID" value="QQR30016.1"/>
    <property type="molecule type" value="Genomic_DNA"/>
</dbReference>
<dbReference type="PANTHER" id="PTHR13799">
    <property type="entry name" value="NGG1 INTERACTING FACTOR 3"/>
    <property type="match status" value="1"/>
</dbReference>
<feature type="binding site" evidence="4">
    <location>
        <position position="65"/>
    </location>
    <ligand>
        <name>a divalent metal cation</name>
        <dbReference type="ChEBI" id="CHEBI:60240"/>
        <label>1</label>
    </ligand>
</feature>
<proteinExistence type="inferred from homology"/>
<evidence type="ECO:0000313" key="6">
    <source>
        <dbReference type="EMBL" id="QQR30016.1"/>
    </source>
</evidence>